<evidence type="ECO:0000313" key="2">
    <source>
        <dbReference type="EMBL" id="GAA0578254.1"/>
    </source>
</evidence>
<comment type="caution">
    <text evidence="2">The sequence shown here is derived from an EMBL/GenBank/DDBJ whole genome shotgun (WGS) entry which is preliminary data.</text>
</comment>
<organism evidence="2 3">
    <name type="scientific">Streptomyces crystallinus</name>
    <dbReference type="NCBI Taxonomy" id="68191"/>
    <lineage>
        <taxon>Bacteria</taxon>
        <taxon>Bacillati</taxon>
        <taxon>Actinomycetota</taxon>
        <taxon>Actinomycetes</taxon>
        <taxon>Kitasatosporales</taxon>
        <taxon>Streptomycetaceae</taxon>
        <taxon>Streptomyces</taxon>
    </lineage>
</organism>
<accession>A0ABN1EZA8</accession>
<dbReference type="Proteomes" id="UP001500668">
    <property type="component" value="Unassembled WGS sequence"/>
</dbReference>
<feature type="chain" id="PRO_5046413276" description="Secreted protein" evidence="1">
    <location>
        <begin position="23"/>
        <end position="72"/>
    </location>
</feature>
<protein>
    <recommendedName>
        <fullName evidence="4">Secreted protein</fullName>
    </recommendedName>
</protein>
<evidence type="ECO:0000313" key="3">
    <source>
        <dbReference type="Proteomes" id="UP001500668"/>
    </source>
</evidence>
<evidence type="ECO:0008006" key="4">
    <source>
        <dbReference type="Google" id="ProtNLM"/>
    </source>
</evidence>
<proteinExistence type="predicted"/>
<name>A0ABN1EZA8_9ACTN</name>
<keyword evidence="3" id="KW-1185">Reference proteome</keyword>
<keyword evidence="1" id="KW-0732">Signal</keyword>
<reference evidence="2 3" key="1">
    <citation type="journal article" date="2019" name="Int. J. Syst. Evol. Microbiol.">
        <title>The Global Catalogue of Microorganisms (GCM) 10K type strain sequencing project: providing services to taxonomists for standard genome sequencing and annotation.</title>
        <authorList>
            <consortium name="The Broad Institute Genomics Platform"/>
            <consortium name="The Broad Institute Genome Sequencing Center for Infectious Disease"/>
            <person name="Wu L."/>
            <person name="Ma J."/>
        </authorList>
    </citation>
    <scope>NUCLEOTIDE SEQUENCE [LARGE SCALE GENOMIC DNA]</scope>
    <source>
        <strain evidence="2 3">JCM 5067</strain>
    </source>
</reference>
<feature type="signal peptide" evidence="1">
    <location>
        <begin position="1"/>
        <end position="22"/>
    </location>
</feature>
<gene>
    <name evidence="2" type="ORF">GCM10010394_03460</name>
</gene>
<dbReference type="EMBL" id="BAAACA010000003">
    <property type="protein sequence ID" value="GAA0578254.1"/>
    <property type="molecule type" value="Genomic_DNA"/>
</dbReference>
<sequence>MSRMVRALSAIAVVTAALCALAANGEPTWESTPSHKTVAAPGEPTWEHKPVTRILAAPVEPTWEVAPAGVSA</sequence>
<evidence type="ECO:0000256" key="1">
    <source>
        <dbReference type="SAM" id="SignalP"/>
    </source>
</evidence>